<proteinExistence type="predicted"/>
<accession>A0A836D382</accession>
<evidence type="ECO:0000256" key="1">
    <source>
        <dbReference type="SAM" id="MobiDB-lite"/>
    </source>
</evidence>
<keyword evidence="2" id="KW-0732">Signal</keyword>
<feature type="chain" id="PRO_5032635177" evidence="2">
    <location>
        <begin position="20"/>
        <end position="96"/>
    </location>
</feature>
<dbReference type="Proteomes" id="UP000664991">
    <property type="component" value="Unassembled WGS sequence"/>
</dbReference>
<name>A0A836D382_SHEEP</name>
<comment type="caution">
    <text evidence="3">The sequence shown here is derived from an EMBL/GenBank/DDBJ whole genome shotgun (WGS) entry which is preliminary data.</text>
</comment>
<protein>
    <submittedName>
        <fullName evidence="3">Uncharacterized protein</fullName>
    </submittedName>
</protein>
<feature type="signal peptide" evidence="2">
    <location>
        <begin position="1"/>
        <end position="19"/>
    </location>
</feature>
<dbReference type="AlphaFoldDB" id="A0A836D382"/>
<gene>
    <name evidence="3" type="ORF">JEQ12_018826</name>
</gene>
<organism evidence="3 4">
    <name type="scientific">Ovis aries</name>
    <name type="common">Sheep</name>
    <dbReference type="NCBI Taxonomy" id="9940"/>
    <lineage>
        <taxon>Eukaryota</taxon>
        <taxon>Metazoa</taxon>
        <taxon>Chordata</taxon>
        <taxon>Craniata</taxon>
        <taxon>Vertebrata</taxon>
        <taxon>Euteleostomi</taxon>
        <taxon>Mammalia</taxon>
        <taxon>Eutheria</taxon>
        <taxon>Laurasiatheria</taxon>
        <taxon>Artiodactyla</taxon>
        <taxon>Ruminantia</taxon>
        <taxon>Pecora</taxon>
        <taxon>Bovidae</taxon>
        <taxon>Caprinae</taxon>
        <taxon>Ovis</taxon>
    </lineage>
</organism>
<dbReference type="EMBL" id="JAEMGP010000008">
    <property type="protein sequence ID" value="KAG5205576.1"/>
    <property type="molecule type" value="Genomic_DNA"/>
</dbReference>
<sequence length="96" mass="10625">MLLLLPLRALRLAAPEASAEQQDQEHPEGSGHCGSPLSGFTFRELESLPPGLLAPANKLNVQQLRAKGRSQPPPTQARSQPEKFYNLGFMIYWCLL</sequence>
<evidence type="ECO:0000313" key="3">
    <source>
        <dbReference type="EMBL" id="KAG5205576.1"/>
    </source>
</evidence>
<feature type="region of interest" description="Disordered" evidence="1">
    <location>
        <begin position="15"/>
        <end position="38"/>
    </location>
</feature>
<evidence type="ECO:0000313" key="4">
    <source>
        <dbReference type="Proteomes" id="UP000664991"/>
    </source>
</evidence>
<reference evidence="3 4" key="1">
    <citation type="submission" date="2020-12" db="EMBL/GenBank/DDBJ databases">
        <title>De novo assembly of Tibetan sheep genome.</title>
        <authorList>
            <person name="Li X."/>
        </authorList>
    </citation>
    <scope>NUCLEOTIDE SEQUENCE [LARGE SCALE GENOMIC DNA]</scope>
    <source>
        <tissue evidence="3">Heart</tissue>
    </source>
</reference>
<evidence type="ECO:0000256" key="2">
    <source>
        <dbReference type="SAM" id="SignalP"/>
    </source>
</evidence>